<feature type="transmembrane region" description="Helical" evidence="2">
    <location>
        <begin position="117"/>
        <end position="137"/>
    </location>
</feature>
<dbReference type="AlphaFoldDB" id="A0A4D4JHS3"/>
<keyword evidence="2" id="KW-1133">Transmembrane helix</keyword>
<feature type="transmembrane region" description="Helical" evidence="2">
    <location>
        <begin position="25"/>
        <end position="43"/>
    </location>
</feature>
<feature type="transmembrane region" description="Helical" evidence="2">
    <location>
        <begin position="241"/>
        <end position="262"/>
    </location>
</feature>
<keyword evidence="4" id="KW-1185">Reference proteome</keyword>
<dbReference type="Proteomes" id="UP000298860">
    <property type="component" value="Unassembled WGS sequence"/>
</dbReference>
<feature type="transmembrane region" description="Helical" evidence="2">
    <location>
        <begin position="85"/>
        <end position="105"/>
    </location>
</feature>
<evidence type="ECO:0000256" key="1">
    <source>
        <dbReference type="SAM" id="MobiDB-lite"/>
    </source>
</evidence>
<feature type="transmembrane region" description="Helical" evidence="2">
    <location>
        <begin position="183"/>
        <end position="205"/>
    </location>
</feature>
<protein>
    <submittedName>
        <fullName evidence="3">Membrane protein</fullName>
    </submittedName>
</protein>
<dbReference type="Pfam" id="PF03988">
    <property type="entry name" value="DUF347"/>
    <property type="match status" value="4"/>
</dbReference>
<evidence type="ECO:0000256" key="2">
    <source>
        <dbReference type="SAM" id="Phobius"/>
    </source>
</evidence>
<keyword evidence="2" id="KW-0812">Transmembrane</keyword>
<name>A0A4D4JHS3_9PSEU</name>
<dbReference type="InterPro" id="IPR007136">
    <property type="entry name" value="DUF347"/>
</dbReference>
<organism evidence="3 4">
    <name type="scientific">Gandjariella thermophila</name>
    <dbReference type="NCBI Taxonomy" id="1931992"/>
    <lineage>
        <taxon>Bacteria</taxon>
        <taxon>Bacillati</taxon>
        <taxon>Actinomycetota</taxon>
        <taxon>Actinomycetes</taxon>
        <taxon>Pseudonocardiales</taxon>
        <taxon>Pseudonocardiaceae</taxon>
        <taxon>Gandjariella</taxon>
    </lineage>
</organism>
<dbReference type="EMBL" id="BJFL01000069">
    <property type="protein sequence ID" value="GDY33946.1"/>
    <property type="molecule type" value="Genomic_DNA"/>
</dbReference>
<proteinExistence type="predicted"/>
<feature type="transmembrane region" description="Helical" evidence="2">
    <location>
        <begin position="49"/>
        <end position="73"/>
    </location>
</feature>
<gene>
    <name evidence="3" type="ORF">GTS_55790</name>
</gene>
<accession>A0A4D4JHS3</accession>
<evidence type="ECO:0000313" key="3">
    <source>
        <dbReference type="EMBL" id="GDY33946.1"/>
    </source>
</evidence>
<feature type="region of interest" description="Disordered" evidence="1">
    <location>
        <begin position="303"/>
        <end position="325"/>
    </location>
</feature>
<evidence type="ECO:0000313" key="4">
    <source>
        <dbReference type="Proteomes" id="UP000298860"/>
    </source>
</evidence>
<comment type="caution">
    <text evidence="3">The sequence shown here is derived from an EMBL/GenBank/DDBJ whole genome shotgun (WGS) entry which is preliminary data.</text>
</comment>
<keyword evidence="2" id="KW-0472">Membrane</keyword>
<reference evidence="4" key="1">
    <citation type="submission" date="2019-04" db="EMBL/GenBank/DDBJ databases">
        <title>Draft genome sequence of Pseudonocardiaceae bacterium SL3-2-4.</title>
        <authorList>
            <person name="Ningsih F."/>
            <person name="Yokota A."/>
            <person name="Sakai Y."/>
            <person name="Nanatani K."/>
            <person name="Yabe S."/>
            <person name="Oetari A."/>
            <person name="Sjamsuridzal W."/>
        </authorList>
    </citation>
    <scope>NUCLEOTIDE SEQUENCE [LARGE SCALE GENOMIC DNA]</scope>
    <source>
        <strain evidence="4">SL3-2-4</strain>
    </source>
</reference>
<sequence length="325" mass="35214">MTPSVPEAAGPEAPHQPARYVMRKLPHVTLLFWILKIVAVTLGETAGDLLGITFKIGYVTTALIFLLFFLAVLVAQVKARRFHPALFWTVVLGTSMVGTEISDFLNRGFGHGSEPDGVGYATGAAILTTVLGVVFLVWWRTGQTYDVENITSRRGEILYWIAILASNTLGTSSGDWLSDDTGLGFRNAFLVIAVIMVMIVAAHYLTTINGMVLFWLAFILTRPLGAAGGDALTKPVDEGGLGWGTLWGSVALAALLVALIVYQAVRIRRRPLEPLPYPHNRRTGEPQQPNGAVVTHTARATEFANNAGAGDPTRFRFNEPAEQEG</sequence>